<keyword evidence="2" id="KW-1185">Reference proteome</keyword>
<evidence type="ECO:0000313" key="1">
    <source>
        <dbReference type="EMBL" id="MDQ0510987.1"/>
    </source>
</evidence>
<sequence>MAGTPPGEPERGIFVWSERNTRQREGIKAFCAATPGRRFRPMPIEDEACHIAGPLGCPATIARDGLGAASGWIMPSMTGGGRAARVAG</sequence>
<name>A0ABU0LQK0_9HYPH</name>
<comment type="caution">
    <text evidence="1">The sequence shown here is derived from an EMBL/GenBank/DDBJ whole genome shotgun (WGS) entry which is preliminary data.</text>
</comment>
<reference evidence="1 2" key="1">
    <citation type="submission" date="2023-07" db="EMBL/GenBank/DDBJ databases">
        <title>Genomic Encyclopedia of Type Strains, Phase IV (KMG-IV): sequencing the most valuable type-strain genomes for metagenomic binning, comparative biology and taxonomic classification.</title>
        <authorList>
            <person name="Goeker M."/>
        </authorList>
    </citation>
    <scope>NUCLEOTIDE SEQUENCE [LARGE SCALE GENOMIC DNA]</scope>
    <source>
        <strain evidence="1 2">DSM 15561</strain>
    </source>
</reference>
<gene>
    <name evidence="1" type="ORF">QOZ99_001883</name>
</gene>
<accession>A0ABU0LQK0</accession>
<organism evidence="1 2">
    <name type="scientific">Ancylobacter amanitiformis</name>
    <dbReference type="NCBI Taxonomy" id="217069"/>
    <lineage>
        <taxon>Bacteria</taxon>
        <taxon>Pseudomonadati</taxon>
        <taxon>Pseudomonadota</taxon>
        <taxon>Alphaproteobacteria</taxon>
        <taxon>Hyphomicrobiales</taxon>
        <taxon>Xanthobacteraceae</taxon>
        <taxon>Ancylobacter</taxon>
    </lineage>
</organism>
<evidence type="ECO:0000313" key="2">
    <source>
        <dbReference type="Proteomes" id="UP001235094"/>
    </source>
</evidence>
<dbReference type="Proteomes" id="UP001235094">
    <property type="component" value="Unassembled WGS sequence"/>
</dbReference>
<protein>
    <submittedName>
        <fullName evidence="1">Uncharacterized protein</fullName>
    </submittedName>
</protein>
<dbReference type="EMBL" id="JAUSVR010000005">
    <property type="protein sequence ID" value="MDQ0510987.1"/>
    <property type="molecule type" value="Genomic_DNA"/>
</dbReference>
<proteinExistence type="predicted"/>